<sequence>MLPLSTSERAALGQLTERERAIRRGATLLRENDRSTELFVLKSGMMMAYLLLDDGSRQILRFVFPGDLVGTSAIIWGKAQQTLVAVADSVMAPIDRTQVVDLVARFPRLGVALFALDQVDRAMLADRLAGVAKTSARARIAAVLLEIRDRMRRCDPAIGDSFMPGLTQEEIGDATGLTAVHVNRMLRQLEDQKLIARTGGLFTILNEPLLRRAANHVDRHAEVDLSWLPELRAP</sequence>
<dbReference type="GO" id="GO:0003700">
    <property type="term" value="F:DNA-binding transcription factor activity"/>
    <property type="evidence" value="ECO:0007669"/>
    <property type="project" value="TreeGrafter"/>
</dbReference>
<dbReference type="EMBL" id="QFQI01000001">
    <property type="protein sequence ID" value="PZQ63149.1"/>
    <property type="molecule type" value="Genomic_DNA"/>
</dbReference>
<dbReference type="Gene3D" id="2.60.120.10">
    <property type="entry name" value="Jelly Rolls"/>
    <property type="match status" value="1"/>
</dbReference>
<evidence type="ECO:0000259" key="4">
    <source>
        <dbReference type="PROSITE" id="PS50042"/>
    </source>
</evidence>
<dbReference type="InterPro" id="IPR012318">
    <property type="entry name" value="HTH_CRP"/>
</dbReference>
<reference evidence="6 7" key="1">
    <citation type="submission" date="2017-08" db="EMBL/GenBank/DDBJ databases">
        <title>Infants hospitalized years apart are colonized by the same room-sourced microbial strains.</title>
        <authorList>
            <person name="Brooks B."/>
            <person name="Olm M.R."/>
            <person name="Firek B.A."/>
            <person name="Baker R."/>
            <person name="Thomas B.C."/>
            <person name="Morowitz M.J."/>
            <person name="Banfield J.F."/>
        </authorList>
    </citation>
    <scope>NUCLEOTIDE SEQUENCE [LARGE SCALE GENOMIC DNA]</scope>
    <source>
        <strain evidence="6">S2_005_001_R1_22</strain>
    </source>
</reference>
<gene>
    <name evidence="6" type="ORF">DI544_01150</name>
</gene>
<dbReference type="InterPro" id="IPR050397">
    <property type="entry name" value="Env_Response_Regulators"/>
</dbReference>
<evidence type="ECO:0000256" key="3">
    <source>
        <dbReference type="ARBA" id="ARBA00023163"/>
    </source>
</evidence>
<dbReference type="SMART" id="SM00100">
    <property type="entry name" value="cNMP"/>
    <property type="match status" value="1"/>
</dbReference>
<dbReference type="InterPro" id="IPR036390">
    <property type="entry name" value="WH_DNA-bd_sf"/>
</dbReference>
<dbReference type="SUPFAM" id="SSF46785">
    <property type="entry name" value="Winged helix' DNA-binding domain"/>
    <property type="match status" value="1"/>
</dbReference>
<dbReference type="GO" id="GO:0005829">
    <property type="term" value="C:cytosol"/>
    <property type="evidence" value="ECO:0007669"/>
    <property type="project" value="TreeGrafter"/>
</dbReference>
<evidence type="ECO:0000256" key="1">
    <source>
        <dbReference type="ARBA" id="ARBA00023015"/>
    </source>
</evidence>
<dbReference type="InterPro" id="IPR018490">
    <property type="entry name" value="cNMP-bd_dom_sf"/>
</dbReference>
<keyword evidence="1" id="KW-0805">Transcription regulation</keyword>
<organism evidence="6 7">
    <name type="scientific">Sphingomonas taxi</name>
    <dbReference type="NCBI Taxonomy" id="1549858"/>
    <lineage>
        <taxon>Bacteria</taxon>
        <taxon>Pseudomonadati</taxon>
        <taxon>Pseudomonadota</taxon>
        <taxon>Alphaproteobacteria</taxon>
        <taxon>Sphingomonadales</taxon>
        <taxon>Sphingomonadaceae</taxon>
        <taxon>Sphingomonas</taxon>
    </lineage>
</organism>
<keyword evidence="2" id="KW-0238">DNA-binding</keyword>
<evidence type="ECO:0000313" key="6">
    <source>
        <dbReference type="EMBL" id="PZQ63149.1"/>
    </source>
</evidence>
<proteinExistence type="predicted"/>
<dbReference type="Pfam" id="PF00027">
    <property type="entry name" value="cNMP_binding"/>
    <property type="match status" value="1"/>
</dbReference>
<dbReference type="PANTHER" id="PTHR24567">
    <property type="entry name" value="CRP FAMILY TRANSCRIPTIONAL REGULATORY PROTEIN"/>
    <property type="match status" value="1"/>
</dbReference>
<dbReference type="AlphaFoldDB" id="A0A2W5PGB6"/>
<dbReference type="SUPFAM" id="SSF51206">
    <property type="entry name" value="cAMP-binding domain-like"/>
    <property type="match status" value="1"/>
</dbReference>
<comment type="caution">
    <text evidence="6">The sequence shown here is derived from an EMBL/GenBank/DDBJ whole genome shotgun (WGS) entry which is preliminary data.</text>
</comment>
<dbReference type="PROSITE" id="PS50042">
    <property type="entry name" value="CNMP_BINDING_3"/>
    <property type="match status" value="1"/>
</dbReference>
<dbReference type="CDD" id="cd00038">
    <property type="entry name" value="CAP_ED"/>
    <property type="match status" value="1"/>
</dbReference>
<name>A0A2W5PGB6_9SPHN</name>
<dbReference type="InterPro" id="IPR036388">
    <property type="entry name" value="WH-like_DNA-bd_sf"/>
</dbReference>
<accession>A0A2W5PGB6</accession>
<dbReference type="SMART" id="SM00419">
    <property type="entry name" value="HTH_CRP"/>
    <property type="match status" value="1"/>
</dbReference>
<dbReference type="PANTHER" id="PTHR24567:SF75">
    <property type="entry name" value="FUMARATE AND NITRATE REDUCTION REGULATORY PROTEIN"/>
    <property type="match status" value="1"/>
</dbReference>
<dbReference type="Gene3D" id="1.10.10.10">
    <property type="entry name" value="Winged helix-like DNA-binding domain superfamily/Winged helix DNA-binding domain"/>
    <property type="match status" value="1"/>
</dbReference>
<feature type="domain" description="HTH crp-type" evidence="5">
    <location>
        <begin position="134"/>
        <end position="208"/>
    </location>
</feature>
<feature type="domain" description="Cyclic nucleotide-binding" evidence="4">
    <location>
        <begin position="1"/>
        <end position="103"/>
    </location>
</feature>
<evidence type="ECO:0000256" key="2">
    <source>
        <dbReference type="ARBA" id="ARBA00023125"/>
    </source>
</evidence>
<keyword evidence="3" id="KW-0804">Transcription</keyword>
<dbReference type="GO" id="GO:0003677">
    <property type="term" value="F:DNA binding"/>
    <property type="evidence" value="ECO:0007669"/>
    <property type="project" value="UniProtKB-KW"/>
</dbReference>
<evidence type="ECO:0000259" key="5">
    <source>
        <dbReference type="PROSITE" id="PS51063"/>
    </source>
</evidence>
<dbReference type="PROSITE" id="PS51063">
    <property type="entry name" value="HTH_CRP_2"/>
    <property type="match status" value="1"/>
</dbReference>
<dbReference type="InterPro" id="IPR000595">
    <property type="entry name" value="cNMP-bd_dom"/>
</dbReference>
<dbReference type="Proteomes" id="UP000249229">
    <property type="component" value="Unassembled WGS sequence"/>
</dbReference>
<dbReference type="Pfam" id="PF13545">
    <property type="entry name" value="HTH_Crp_2"/>
    <property type="match status" value="1"/>
</dbReference>
<protein>
    <submittedName>
        <fullName evidence="6">Transcriptional regulator</fullName>
    </submittedName>
</protein>
<evidence type="ECO:0000313" key="7">
    <source>
        <dbReference type="Proteomes" id="UP000249229"/>
    </source>
</evidence>
<dbReference type="InterPro" id="IPR014710">
    <property type="entry name" value="RmlC-like_jellyroll"/>
</dbReference>